<accession>A0ABP6KBH5</accession>
<organism evidence="1 2">
    <name type="scientific">Streptosporangium longisporum</name>
    <dbReference type="NCBI Taxonomy" id="46187"/>
    <lineage>
        <taxon>Bacteria</taxon>
        <taxon>Bacillati</taxon>
        <taxon>Actinomycetota</taxon>
        <taxon>Actinomycetes</taxon>
        <taxon>Streptosporangiales</taxon>
        <taxon>Streptosporangiaceae</taxon>
        <taxon>Streptosporangium</taxon>
    </lineage>
</organism>
<dbReference type="RefSeq" id="WP_344888415.1">
    <property type="nucleotide sequence ID" value="NZ_BAAAWD010000004.1"/>
</dbReference>
<name>A0ABP6KBH5_9ACTN</name>
<keyword evidence="2" id="KW-1185">Reference proteome</keyword>
<dbReference type="Proteomes" id="UP001499930">
    <property type="component" value="Unassembled WGS sequence"/>
</dbReference>
<reference evidence="2" key="1">
    <citation type="journal article" date="2019" name="Int. J. Syst. Evol. Microbiol.">
        <title>The Global Catalogue of Microorganisms (GCM) 10K type strain sequencing project: providing services to taxonomists for standard genome sequencing and annotation.</title>
        <authorList>
            <consortium name="The Broad Institute Genomics Platform"/>
            <consortium name="The Broad Institute Genome Sequencing Center for Infectious Disease"/>
            <person name="Wu L."/>
            <person name="Ma J."/>
        </authorList>
    </citation>
    <scope>NUCLEOTIDE SEQUENCE [LARGE SCALE GENOMIC DNA]</scope>
    <source>
        <strain evidence="2">JCM 3106</strain>
    </source>
</reference>
<sequence length="76" mass="8367">MTATLTGLCMPCRRRTHFRCWARPDQTIPGTCGCGCVDENGLTTEAAWLESARRVPAELAEFLREQDATRVGGARP</sequence>
<proteinExistence type="predicted"/>
<evidence type="ECO:0000313" key="1">
    <source>
        <dbReference type="EMBL" id="GAA2990467.1"/>
    </source>
</evidence>
<comment type="caution">
    <text evidence="1">The sequence shown here is derived from an EMBL/GenBank/DDBJ whole genome shotgun (WGS) entry which is preliminary data.</text>
</comment>
<gene>
    <name evidence="1" type="ORF">GCM10017559_08110</name>
</gene>
<evidence type="ECO:0000313" key="2">
    <source>
        <dbReference type="Proteomes" id="UP001499930"/>
    </source>
</evidence>
<dbReference type="EMBL" id="BAAAWD010000004">
    <property type="protein sequence ID" value="GAA2990467.1"/>
    <property type="molecule type" value="Genomic_DNA"/>
</dbReference>
<protein>
    <submittedName>
        <fullName evidence="1">Uncharacterized protein</fullName>
    </submittedName>
</protein>